<accession>A0AAD6JTH4</accession>
<dbReference type="AlphaFoldDB" id="A0AAD6JTH4"/>
<organism evidence="1 2">
    <name type="scientific">Salix udensis</name>
    <dbReference type="NCBI Taxonomy" id="889485"/>
    <lineage>
        <taxon>Eukaryota</taxon>
        <taxon>Viridiplantae</taxon>
        <taxon>Streptophyta</taxon>
        <taxon>Embryophyta</taxon>
        <taxon>Tracheophyta</taxon>
        <taxon>Spermatophyta</taxon>
        <taxon>Magnoliopsida</taxon>
        <taxon>eudicotyledons</taxon>
        <taxon>Gunneridae</taxon>
        <taxon>Pentapetalae</taxon>
        <taxon>rosids</taxon>
        <taxon>fabids</taxon>
        <taxon>Malpighiales</taxon>
        <taxon>Salicaceae</taxon>
        <taxon>Saliceae</taxon>
        <taxon>Salix</taxon>
    </lineage>
</organism>
<sequence length="126" mass="14214">MTPSWHTSKLLIFMNPQIPVSHKQENGLYTTPVPTYPVAGSVSDSRIHRHTYGSSKTTLTLKQLTRLHQFNLCQVKVPVGYSRMVKGGDMGHILFCSFIPGMITFLEHDNSMKYSRVGAICEPYAR</sequence>
<name>A0AAD6JTH4_9ROSI</name>
<dbReference type="Proteomes" id="UP001162972">
    <property type="component" value="Chromosome 15Z"/>
</dbReference>
<protein>
    <submittedName>
        <fullName evidence="1">Uncharacterized protein</fullName>
    </submittedName>
</protein>
<evidence type="ECO:0000313" key="2">
    <source>
        <dbReference type="Proteomes" id="UP001162972"/>
    </source>
</evidence>
<dbReference type="EMBL" id="JAPFFJ010000014">
    <property type="protein sequence ID" value="KAJ6411023.1"/>
    <property type="molecule type" value="Genomic_DNA"/>
</dbReference>
<keyword evidence="2" id="KW-1185">Reference proteome</keyword>
<evidence type="ECO:0000313" key="1">
    <source>
        <dbReference type="EMBL" id="KAJ6411023.1"/>
    </source>
</evidence>
<reference evidence="1 2" key="1">
    <citation type="journal article" date="2023" name="Int. J. Mol. Sci.">
        <title>De Novo Assembly and Annotation of 11 Diverse Shrub Willow (Salix) Genomes Reveals Novel Gene Organization in Sex-Linked Regions.</title>
        <authorList>
            <person name="Hyden B."/>
            <person name="Feng K."/>
            <person name="Yates T.B."/>
            <person name="Jawdy S."/>
            <person name="Cereghino C."/>
            <person name="Smart L.B."/>
            <person name="Muchero W."/>
        </authorList>
    </citation>
    <scope>NUCLEOTIDE SEQUENCE [LARGE SCALE GENOMIC DNA]</scope>
    <source>
        <tissue evidence="1">Shoot tip</tissue>
    </source>
</reference>
<comment type="caution">
    <text evidence="1">The sequence shown here is derived from an EMBL/GenBank/DDBJ whole genome shotgun (WGS) entry which is preliminary data.</text>
</comment>
<proteinExistence type="predicted"/>
<gene>
    <name evidence="1" type="ORF">OIU84_007721</name>
</gene>